<dbReference type="GO" id="GO:0003735">
    <property type="term" value="F:structural constituent of ribosome"/>
    <property type="evidence" value="ECO:0007669"/>
    <property type="project" value="InterPro"/>
</dbReference>
<evidence type="ECO:0000313" key="7">
    <source>
        <dbReference type="EMBL" id="NNF07814.1"/>
    </source>
</evidence>
<evidence type="ECO:0000256" key="3">
    <source>
        <dbReference type="ARBA" id="ARBA00023274"/>
    </source>
</evidence>
<dbReference type="PANTHER" id="PTHR35534:SF1">
    <property type="entry name" value="LARGE RIBOSOMAL SUBUNIT PROTEIN BL32"/>
    <property type="match status" value="1"/>
</dbReference>
<evidence type="ECO:0000256" key="4">
    <source>
        <dbReference type="ARBA" id="ARBA00035178"/>
    </source>
</evidence>
<dbReference type="InterPro" id="IPR002677">
    <property type="entry name" value="Ribosomal_bL32"/>
</dbReference>
<name>A0A7Y2E9P1_UNCEI</name>
<keyword evidence="3 5" id="KW-0687">Ribonucleoprotein</keyword>
<dbReference type="InterPro" id="IPR044957">
    <property type="entry name" value="Ribosomal_bL32_bact"/>
</dbReference>
<proteinExistence type="inferred from homology"/>
<dbReference type="Pfam" id="PF01783">
    <property type="entry name" value="Ribosomal_L32p"/>
    <property type="match status" value="1"/>
</dbReference>
<dbReference type="NCBIfam" id="TIGR01031">
    <property type="entry name" value="rpmF_bact"/>
    <property type="match status" value="1"/>
</dbReference>
<dbReference type="PANTHER" id="PTHR35534">
    <property type="entry name" value="50S RIBOSOMAL PROTEIN L32"/>
    <property type="match status" value="1"/>
</dbReference>
<evidence type="ECO:0000256" key="6">
    <source>
        <dbReference type="SAM" id="MobiDB-lite"/>
    </source>
</evidence>
<comment type="similarity">
    <text evidence="1 5">Belongs to the bacterial ribosomal protein bL32 family.</text>
</comment>
<evidence type="ECO:0000256" key="1">
    <source>
        <dbReference type="ARBA" id="ARBA00008560"/>
    </source>
</evidence>
<dbReference type="InterPro" id="IPR011332">
    <property type="entry name" value="Ribosomal_zn-bd"/>
</dbReference>
<dbReference type="GO" id="GO:0006412">
    <property type="term" value="P:translation"/>
    <property type="evidence" value="ECO:0007669"/>
    <property type="project" value="UniProtKB-UniRule"/>
</dbReference>
<protein>
    <recommendedName>
        <fullName evidence="4 5">Large ribosomal subunit protein bL32</fullName>
    </recommendedName>
</protein>
<feature type="region of interest" description="Disordered" evidence="6">
    <location>
        <begin position="1"/>
        <end position="25"/>
    </location>
</feature>
<reference evidence="7 8" key="1">
    <citation type="submission" date="2020-03" db="EMBL/GenBank/DDBJ databases">
        <title>Metabolic flexibility allows generalist bacteria to become dominant in a frequently disturbed ecosystem.</title>
        <authorList>
            <person name="Chen Y.-J."/>
            <person name="Leung P.M."/>
            <person name="Bay S.K."/>
            <person name="Hugenholtz P."/>
            <person name="Kessler A.J."/>
            <person name="Shelley G."/>
            <person name="Waite D.W."/>
            <person name="Cook P.L."/>
            <person name="Greening C."/>
        </authorList>
    </citation>
    <scope>NUCLEOTIDE SEQUENCE [LARGE SCALE GENOMIC DNA]</scope>
    <source>
        <strain evidence="7">SS_bin_28</strain>
    </source>
</reference>
<dbReference type="Proteomes" id="UP000547674">
    <property type="component" value="Unassembled WGS sequence"/>
</dbReference>
<feature type="compositionally biased region" description="Basic residues" evidence="6">
    <location>
        <begin position="1"/>
        <end position="19"/>
    </location>
</feature>
<dbReference type="AlphaFoldDB" id="A0A7Y2E9P1"/>
<dbReference type="SUPFAM" id="SSF57829">
    <property type="entry name" value="Zn-binding ribosomal proteins"/>
    <property type="match status" value="1"/>
</dbReference>
<sequence length="60" mass="6681">MALPKRRHSKTRQAKRRTNWKPMKATSSACSNCGAAKRPHRVCSACGHYGGREVQIADLD</sequence>
<evidence type="ECO:0000256" key="5">
    <source>
        <dbReference type="HAMAP-Rule" id="MF_00340"/>
    </source>
</evidence>
<accession>A0A7Y2E9P1</accession>
<evidence type="ECO:0000313" key="8">
    <source>
        <dbReference type="Proteomes" id="UP000547674"/>
    </source>
</evidence>
<dbReference type="EMBL" id="JABDJR010000552">
    <property type="protein sequence ID" value="NNF07814.1"/>
    <property type="molecule type" value="Genomic_DNA"/>
</dbReference>
<organism evidence="7 8">
    <name type="scientific">Eiseniibacteriota bacterium</name>
    <dbReference type="NCBI Taxonomy" id="2212470"/>
    <lineage>
        <taxon>Bacteria</taxon>
        <taxon>Candidatus Eiseniibacteriota</taxon>
    </lineage>
</organism>
<dbReference type="HAMAP" id="MF_00340">
    <property type="entry name" value="Ribosomal_bL32"/>
    <property type="match status" value="1"/>
</dbReference>
<dbReference type="GO" id="GO:0015934">
    <property type="term" value="C:large ribosomal subunit"/>
    <property type="evidence" value="ECO:0007669"/>
    <property type="project" value="InterPro"/>
</dbReference>
<evidence type="ECO:0000256" key="2">
    <source>
        <dbReference type="ARBA" id="ARBA00022980"/>
    </source>
</evidence>
<keyword evidence="2 5" id="KW-0689">Ribosomal protein</keyword>
<comment type="caution">
    <text evidence="7">The sequence shown here is derived from an EMBL/GenBank/DDBJ whole genome shotgun (WGS) entry which is preliminary data.</text>
</comment>
<gene>
    <name evidence="5 7" type="primary">rpmF</name>
    <name evidence="7" type="ORF">HKN21_13705</name>
</gene>